<dbReference type="STRING" id="6248.A0A0K0EH97"/>
<evidence type="ECO:0000256" key="8">
    <source>
        <dbReference type="PROSITE-ProRule" id="PRU10141"/>
    </source>
</evidence>
<dbReference type="PRINTS" id="PR00401">
    <property type="entry name" value="SH2DOMAIN"/>
</dbReference>
<dbReference type="Pfam" id="PF00017">
    <property type="entry name" value="SH2"/>
    <property type="match status" value="1"/>
</dbReference>
<dbReference type="Pfam" id="PF07714">
    <property type="entry name" value="PK_Tyr_Ser-Thr"/>
    <property type="match status" value="1"/>
</dbReference>
<dbReference type="InterPro" id="IPR001245">
    <property type="entry name" value="Ser-Thr/Tyr_kinase_cat_dom"/>
</dbReference>
<dbReference type="PROSITE" id="PS50011">
    <property type="entry name" value="PROTEIN_KINASE_DOM"/>
    <property type="match status" value="1"/>
</dbReference>
<evidence type="ECO:0000256" key="2">
    <source>
        <dbReference type="ARBA" id="ARBA00022741"/>
    </source>
</evidence>
<organism evidence="13">
    <name type="scientific">Strongyloides stercoralis</name>
    <name type="common">Threadworm</name>
    <dbReference type="NCBI Taxonomy" id="6248"/>
    <lineage>
        <taxon>Eukaryota</taxon>
        <taxon>Metazoa</taxon>
        <taxon>Ecdysozoa</taxon>
        <taxon>Nematoda</taxon>
        <taxon>Chromadorea</taxon>
        <taxon>Rhabditida</taxon>
        <taxon>Tylenchina</taxon>
        <taxon>Panagrolaimomorpha</taxon>
        <taxon>Strongyloidoidea</taxon>
        <taxon>Strongyloididae</taxon>
        <taxon>Strongyloides</taxon>
    </lineage>
</organism>
<dbReference type="Gene3D" id="3.30.200.20">
    <property type="entry name" value="Phosphorylase Kinase, domain 1"/>
    <property type="match status" value="1"/>
</dbReference>
<dbReference type="FunFam" id="3.30.200.20:FF:000518">
    <property type="entry name" value="Tyrosine-protein kinase"/>
    <property type="match status" value="1"/>
</dbReference>
<evidence type="ECO:0000313" key="12">
    <source>
        <dbReference type="Proteomes" id="UP000035681"/>
    </source>
</evidence>
<dbReference type="AlphaFoldDB" id="A0A0K0EH97"/>
<dbReference type="WBParaSite" id="TCONS_00000802.p1">
    <property type="protein sequence ID" value="TCONS_00000802.p1"/>
    <property type="gene ID" value="XLOC_000770"/>
</dbReference>
<dbReference type="InterPro" id="IPR008266">
    <property type="entry name" value="Tyr_kinase_AS"/>
</dbReference>
<evidence type="ECO:0000256" key="7">
    <source>
        <dbReference type="PROSITE-ProRule" id="PRU00191"/>
    </source>
</evidence>
<dbReference type="InterPro" id="IPR017441">
    <property type="entry name" value="Protein_kinase_ATP_BS"/>
</dbReference>
<keyword evidence="4 8" id="KW-0067">ATP-binding</keyword>
<comment type="catalytic activity">
    <reaction evidence="6 9">
        <text>L-tyrosyl-[protein] + ATP = O-phospho-L-tyrosyl-[protein] + ADP + H(+)</text>
        <dbReference type="Rhea" id="RHEA:10596"/>
        <dbReference type="Rhea" id="RHEA-COMP:10136"/>
        <dbReference type="Rhea" id="RHEA-COMP:20101"/>
        <dbReference type="ChEBI" id="CHEBI:15378"/>
        <dbReference type="ChEBI" id="CHEBI:30616"/>
        <dbReference type="ChEBI" id="CHEBI:46858"/>
        <dbReference type="ChEBI" id="CHEBI:61978"/>
        <dbReference type="ChEBI" id="CHEBI:456216"/>
        <dbReference type="EC" id="2.7.10.2"/>
    </reaction>
</comment>
<feature type="domain" description="Protein kinase" evidence="11">
    <location>
        <begin position="135"/>
        <end position="392"/>
    </location>
</feature>
<dbReference type="Gene3D" id="3.30.505.10">
    <property type="entry name" value="SH2 domain"/>
    <property type="match status" value="1"/>
</dbReference>
<evidence type="ECO:0000259" key="10">
    <source>
        <dbReference type="PROSITE" id="PS50001"/>
    </source>
</evidence>
<dbReference type="InterPro" id="IPR011009">
    <property type="entry name" value="Kinase-like_dom_sf"/>
</dbReference>
<evidence type="ECO:0000256" key="3">
    <source>
        <dbReference type="ARBA" id="ARBA00022777"/>
    </source>
</evidence>
<dbReference type="InterPro" id="IPR036860">
    <property type="entry name" value="SH2_dom_sf"/>
</dbReference>
<dbReference type="FunFam" id="3.30.505.10:FF:000051">
    <property type="entry name" value="Tyrosine-protein kinase"/>
    <property type="match status" value="1"/>
</dbReference>
<dbReference type="InterPro" id="IPR035849">
    <property type="entry name" value="Fes/Fps/Fer_SH2"/>
</dbReference>
<evidence type="ECO:0000256" key="9">
    <source>
        <dbReference type="RuleBase" id="RU362096"/>
    </source>
</evidence>
<evidence type="ECO:0000313" key="13">
    <source>
        <dbReference type="WBParaSite" id="SSTP_0000885500.1"/>
    </source>
</evidence>
<comment type="similarity">
    <text evidence="9">Belongs to the protein kinase superfamily. Tyr protein kinase family.</text>
</comment>
<dbReference type="PRINTS" id="PR00109">
    <property type="entry name" value="TYRKINASE"/>
</dbReference>
<dbReference type="SUPFAM" id="SSF55550">
    <property type="entry name" value="SH2 domain"/>
    <property type="match status" value="1"/>
</dbReference>
<dbReference type="SUPFAM" id="SSF56112">
    <property type="entry name" value="Protein kinase-like (PK-like)"/>
    <property type="match status" value="1"/>
</dbReference>
<dbReference type="EC" id="2.7.10.2" evidence="9"/>
<keyword evidence="3 9" id="KW-0418">Kinase</keyword>
<dbReference type="PROSITE" id="PS00109">
    <property type="entry name" value="PROTEIN_KINASE_TYR"/>
    <property type="match status" value="1"/>
</dbReference>
<evidence type="ECO:0000256" key="1">
    <source>
        <dbReference type="ARBA" id="ARBA00022679"/>
    </source>
</evidence>
<dbReference type="CDD" id="cd00192">
    <property type="entry name" value="PTKc"/>
    <property type="match status" value="1"/>
</dbReference>
<dbReference type="Gene3D" id="1.10.510.10">
    <property type="entry name" value="Transferase(Phosphotransferase) domain 1"/>
    <property type="match status" value="1"/>
</dbReference>
<keyword evidence="7" id="KW-0727">SH2 domain</keyword>
<dbReference type="InterPro" id="IPR050198">
    <property type="entry name" value="Non-receptor_tyrosine_kinases"/>
</dbReference>
<dbReference type="InterPro" id="IPR000719">
    <property type="entry name" value="Prot_kinase_dom"/>
</dbReference>
<dbReference type="InterPro" id="IPR020635">
    <property type="entry name" value="Tyr_kinase_cat_dom"/>
</dbReference>
<dbReference type="CDD" id="cd10361">
    <property type="entry name" value="SH2_Fps_family"/>
    <property type="match status" value="1"/>
</dbReference>
<dbReference type="PROSITE" id="PS50001">
    <property type="entry name" value="SH2"/>
    <property type="match status" value="1"/>
</dbReference>
<keyword evidence="5 9" id="KW-0829">Tyrosine-protein kinase</keyword>
<protein>
    <recommendedName>
        <fullName evidence="9">Tyrosine-protein kinase</fullName>
        <ecNumber evidence="9">2.7.10.2</ecNumber>
    </recommendedName>
</protein>
<proteinExistence type="inferred from homology"/>
<keyword evidence="1 9" id="KW-0808">Transferase</keyword>
<evidence type="ECO:0000256" key="6">
    <source>
        <dbReference type="ARBA" id="ARBA00051245"/>
    </source>
</evidence>
<dbReference type="SMART" id="SM00252">
    <property type="entry name" value="SH2"/>
    <property type="match status" value="1"/>
</dbReference>
<keyword evidence="2 8" id="KW-0547">Nucleotide-binding</keyword>
<dbReference type="InterPro" id="IPR000980">
    <property type="entry name" value="SH2"/>
</dbReference>
<name>A0A0K0EH97_STRER</name>
<evidence type="ECO:0000256" key="4">
    <source>
        <dbReference type="ARBA" id="ARBA00022840"/>
    </source>
</evidence>
<dbReference type="Proteomes" id="UP000035681">
    <property type="component" value="Unplaced"/>
</dbReference>
<feature type="binding site" evidence="8">
    <location>
        <position position="168"/>
    </location>
    <ligand>
        <name>ATP</name>
        <dbReference type="ChEBI" id="CHEBI:30616"/>
    </ligand>
</feature>
<evidence type="ECO:0000256" key="5">
    <source>
        <dbReference type="ARBA" id="ARBA00023137"/>
    </source>
</evidence>
<dbReference type="PROSITE" id="PS00107">
    <property type="entry name" value="PROTEIN_KINASE_ATP"/>
    <property type="match status" value="1"/>
</dbReference>
<dbReference type="SMART" id="SM00219">
    <property type="entry name" value="TyrKc"/>
    <property type="match status" value="1"/>
</dbReference>
<dbReference type="PANTHER" id="PTHR24418">
    <property type="entry name" value="TYROSINE-PROTEIN KINASE"/>
    <property type="match status" value="1"/>
</dbReference>
<dbReference type="GO" id="GO:0004715">
    <property type="term" value="F:non-membrane spanning protein tyrosine kinase activity"/>
    <property type="evidence" value="ECO:0007669"/>
    <property type="project" value="UniProtKB-EC"/>
</dbReference>
<evidence type="ECO:0000259" key="11">
    <source>
        <dbReference type="PROSITE" id="PS50011"/>
    </source>
</evidence>
<dbReference type="WBParaSite" id="SSTP_0000885500.1">
    <property type="protein sequence ID" value="SSTP_0000885500.1"/>
    <property type="gene ID" value="SSTP_0000885500"/>
</dbReference>
<dbReference type="GO" id="GO:0005524">
    <property type="term" value="F:ATP binding"/>
    <property type="evidence" value="ECO:0007669"/>
    <property type="project" value="UniProtKB-UniRule"/>
</dbReference>
<keyword evidence="12" id="KW-1185">Reference proteome</keyword>
<reference evidence="13" key="1">
    <citation type="submission" date="2015-08" db="UniProtKB">
        <authorList>
            <consortium name="WormBaseParasite"/>
        </authorList>
    </citation>
    <scope>IDENTIFICATION</scope>
</reference>
<feature type="domain" description="SH2" evidence="10">
    <location>
        <begin position="21"/>
        <end position="123"/>
    </location>
</feature>
<sequence length="406" mass="47135">MTVMICKDNSNKLKNIHKASYYHGFLPREDISKMLQHVGDFLVRLSIPVPNESQSYILSVVKAGYCDGKSIKELKHFIISKSNDNKYTISDSFFPSIVELVEYYHVSQVDITNGQKIFLKTPIKRNEWQINNKNIILIKKLGEGAFAEVWLGQFHDEICKKDIPVAVKVAKLEKLTKLETQEIMKEARIMRKLNHPNVIKLYGVAADEEPVMLVMELCTYGALDTYVKKNRLSLKLKLYLSYGAALGLDYLHEMKIIHRDVALRNCLVCENEQCKISDFGLSSEESDSALNKDCKVPIKWMPFEVIKNKIFYPSSDVWSFGILLWELFNDGIEPYNNMSNEEILKKVFKENYRLELPNELSESFRSFIINKMWNFNYTERPTMKEVANKIFSQIPITKDETTYNDN</sequence>
<accession>A0A0K0EH97</accession>